<evidence type="ECO:0000256" key="1">
    <source>
        <dbReference type="SAM" id="SignalP"/>
    </source>
</evidence>
<dbReference type="AlphaFoldDB" id="A0A6A5KPZ2"/>
<sequence length="316" mass="33731">MTSVSNWHLFCLVLIAVPSTFQSVFIRRTDAAPASGIPDLGTSTMTSLLGMMSSTSNPETAPSMTAFNASPYPSHNQSFGWVPDTGPEYGAVTIRNNCSNAMNLWSVGAHPLNGPRSNNSWDAWQDSVMHSVLPGSDHTEPYRTTCPAWANGTEGYCPAMDKLSGQGVAIKISAAAANNLTATNGITQLEYALVSNPNDANSWHTLNYDVSLLDCGAPPGTNGTLVTDVSATDADYARKTEQCPGYQGGLTLTFEAACSEEYDADICDDIHCEGKCSDAYMFDRTREGEPSKACRGEFRGDMVLMLCAQEVEGGST</sequence>
<feature type="chain" id="PRO_5025392597" description="Osmotin, thaumatin-like protein" evidence="1">
    <location>
        <begin position="23"/>
        <end position="316"/>
    </location>
</feature>
<keyword evidence="1" id="KW-0732">Signal</keyword>
<reference evidence="2" key="1">
    <citation type="submission" date="2020-01" db="EMBL/GenBank/DDBJ databases">
        <authorList>
            <consortium name="DOE Joint Genome Institute"/>
            <person name="Haridas S."/>
            <person name="Albert R."/>
            <person name="Binder M."/>
            <person name="Bloem J."/>
            <person name="Labutti K."/>
            <person name="Salamov A."/>
            <person name="Andreopoulos B."/>
            <person name="Baker S.E."/>
            <person name="Barry K."/>
            <person name="Bills G."/>
            <person name="Bluhm B.H."/>
            <person name="Cannon C."/>
            <person name="Castanera R."/>
            <person name="Culley D.E."/>
            <person name="Daum C."/>
            <person name="Ezra D."/>
            <person name="Gonzalez J.B."/>
            <person name="Henrissat B."/>
            <person name="Kuo A."/>
            <person name="Liang C."/>
            <person name="Lipzen A."/>
            <person name="Lutzoni F."/>
            <person name="Magnuson J."/>
            <person name="Mondo S."/>
            <person name="Nolan M."/>
            <person name="Ohm R."/>
            <person name="Pangilinan J."/>
            <person name="Park H.-J."/>
            <person name="Ramirez L."/>
            <person name="Alfaro M."/>
            <person name="Sun H."/>
            <person name="Tritt A."/>
            <person name="Yoshinaga Y."/>
            <person name="Zwiers L.-H."/>
            <person name="Turgeon B.G."/>
            <person name="Goodwin S.B."/>
            <person name="Spatafora J.W."/>
            <person name="Crous P.W."/>
            <person name="Grigoriev I.V."/>
        </authorList>
    </citation>
    <scope>NUCLEOTIDE SEQUENCE</scope>
    <source>
        <strain evidence="2">P77</strain>
    </source>
</reference>
<protein>
    <recommendedName>
        <fullName evidence="4">Osmotin, thaumatin-like protein</fullName>
    </recommendedName>
</protein>
<evidence type="ECO:0000313" key="3">
    <source>
        <dbReference type="Proteomes" id="UP000800040"/>
    </source>
</evidence>
<keyword evidence="3" id="KW-1185">Reference proteome</keyword>
<dbReference type="OrthoDB" id="3773432at2759"/>
<evidence type="ECO:0000313" key="2">
    <source>
        <dbReference type="EMBL" id="KAF1838210.1"/>
    </source>
</evidence>
<dbReference type="Proteomes" id="UP000800040">
    <property type="component" value="Unassembled WGS sequence"/>
</dbReference>
<feature type="signal peptide" evidence="1">
    <location>
        <begin position="1"/>
        <end position="22"/>
    </location>
</feature>
<name>A0A6A5KPZ2_9PLEO</name>
<accession>A0A6A5KPZ2</accession>
<proteinExistence type="predicted"/>
<evidence type="ECO:0008006" key="4">
    <source>
        <dbReference type="Google" id="ProtNLM"/>
    </source>
</evidence>
<dbReference type="EMBL" id="ML975254">
    <property type="protein sequence ID" value="KAF1838210.1"/>
    <property type="molecule type" value="Genomic_DNA"/>
</dbReference>
<organism evidence="2 3">
    <name type="scientific">Decorospora gaudefroyi</name>
    <dbReference type="NCBI Taxonomy" id="184978"/>
    <lineage>
        <taxon>Eukaryota</taxon>
        <taxon>Fungi</taxon>
        <taxon>Dikarya</taxon>
        <taxon>Ascomycota</taxon>
        <taxon>Pezizomycotina</taxon>
        <taxon>Dothideomycetes</taxon>
        <taxon>Pleosporomycetidae</taxon>
        <taxon>Pleosporales</taxon>
        <taxon>Pleosporineae</taxon>
        <taxon>Pleosporaceae</taxon>
        <taxon>Decorospora</taxon>
    </lineage>
</organism>
<gene>
    <name evidence="2" type="ORF">BDW02DRAFT_576514</name>
</gene>